<dbReference type="Proteomes" id="UP001177670">
    <property type="component" value="Unassembled WGS sequence"/>
</dbReference>
<evidence type="ECO:0000313" key="2">
    <source>
        <dbReference type="EMBL" id="KAK1126460.1"/>
    </source>
</evidence>
<name>A0AA40KN18_9HYME</name>
<evidence type="ECO:0000313" key="3">
    <source>
        <dbReference type="Proteomes" id="UP001177670"/>
    </source>
</evidence>
<protein>
    <submittedName>
        <fullName evidence="2">Uncharacterized protein</fullName>
    </submittedName>
</protein>
<gene>
    <name evidence="2" type="ORF">K0M31_005094</name>
</gene>
<evidence type="ECO:0000256" key="1">
    <source>
        <dbReference type="SAM" id="MobiDB-lite"/>
    </source>
</evidence>
<accession>A0AA40KN18</accession>
<reference evidence="2" key="1">
    <citation type="submission" date="2021-10" db="EMBL/GenBank/DDBJ databases">
        <title>Melipona bicolor Genome sequencing and assembly.</title>
        <authorList>
            <person name="Araujo N.S."/>
            <person name="Arias M.C."/>
        </authorList>
    </citation>
    <scope>NUCLEOTIDE SEQUENCE</scope>
    <source>
        <strain evidence="2">USP_2M_L1-L4_2017</strain>
        <tissue evidence="2">Whole body</tissue>
    </source>
</reference>
<proteinExistence type="predicted"/>
<sequence>MGYNIANWEMIRTREEFVEKLGLDGADDTHTLLNNMVDVRACYKPNGKVDITRGESRTQTKKHSSTNSRLGSHQGAVFPAIMISMKSNTKYKCRITVPPDPMFTNVVIFLPLLMYNE</sequence>
<feature type="region of interest" description="Disordered" evidence="1">
    <location>
        <begin position="50"/>
        <end position="72"/>
    </location>
</feature>
<dbReference type="AlphaFoldDB" id="A0AA40KN18"/>
<keyword evidence="3" id="KW-1185">Reference proteome</keyword>
<organism evidence="2 3">
    <name type="scientific">Melipona bicolor</name>
    <dbReference type="NCBI Taxonomy" id="60889"/>
    <lineage>
        <taxon>Eukaryota</taxon>
        <taxon>Metazoa</taxon>
        <taxon>Ecdysozoa</taxon>
        <taxon>Arthropoda</taxon>
        <taxon>Hexapoda</taxon>
        <taxon>Insecta</taxon>
        <taxon>Pterygota</taxon>
        <taxon>Neoptera</taxon>
        <taxon>Endopterygota</taxon>
        <taxon>Hymenoptera</taxon>
        <taxon>Apocrita</taxon>
        <taxon>Aculeata</taxon>
        <taxon>Apoidea</taxon>
        <taxon>Anthophila</taxon>
        <taxon>Apidae</taxon>
        <taxon>Melipona</taxon>
    </lineage>
</organism>
<comment type="caution">
    <text evidence="2">The sequence shown here is derived from an EMBL/GenBank/DDBJ whole genome shotgun (WGS) entry which is preliminary data.</text>
</comment>
<dbReference type="EMBL" id="JAHYIQ010000014">
    <property type="protein sequence ID" value="KAK1126460.1"/>
    <property type="molecule type" value="Genomic_DNA"/>
</dbReference>